<comment type="similarity">
    <text evidence="1 9 11">Belongs to the peptidase A8 family.</text>
</comment>
<dbReference type="PANTHER" id="PTHR33695">
    <property type="entry name" value="LIPOPROTEIN SIGNAL PEPTIDASE"/>
    <property type="match status" value="1"/>
</dbReference>
<protein>
    <recommendedName>
        <fullName evidence="9">Lipoprotein signal peptidase</fullName>
        <ecNumber evidence="9">3.4.23.36</ecNumber>
    </recommendedName>
    <alternativeName>
        <fullName evidence="9">Prolipoprotein signal peptidase</fullName>
    </alternativeName>
    <alternativeName>
        <fullName evidence="9">Signal peptidase II</fullName>
        <shortName evidence="9">SPase II</shortName>
    </alternativeName>
</protein>
<dbReference type="PROSITE" id="PS00855">
    <property type="entry name" value="SPASE_II"/>
    <property type="match status" value="1"/>
</dbReference>
<dbReference type="NCBIfam" id="TIGR00077">
    <property type="entry name" value="lspA"/>
    <property type="match status" value="1"/>
</dbReference>
<evidence type="ECO:0000256" key="8">
    <source>
        <dbReference type="ARBA" id="ARBA00023136"/>
    </source>
</evidence>
<feature type="active site" evidence="9">
    <location>
        <position position="129"/>
    </location>
</feature>
<dbReference type="GO" id="GO:0005886">
    <property type="term" value="C:plasma membrane"/>
    <property type="evidence" value="ECO:0007669"/>
    <property type="project" value="UniProtKB-SubCell"/>
</dbReference>
<dbReference type="EMBL" id="CP096983">
    <property type="protein sequence ID" value="URZ11413.1"/>
    <property type="molecule type" value="Genomic_DNA"/>
</dbReference>
<keyword evidence="2 9" id="KW-1003">Cell membrane</keyword>
<feature type="transmembrane region" description="Helical" evidence="9">
    <location>
        <begin position="83"/>
        <end position="100"/>
    </location>
</feature>
<feature type="active site" evidence="9">
    <location>
        <position position="110"/>
    </location>
</feature>
<dbReference type="EC" id="3.4.23.36" evidence="9"/>
<evidence type="ECO:0000256" key="6">
    <source>
        <dbReference type="ARBA" id="ARBA00022801"/>
    </source>
</evidence>
<feature type="transmembrane region" description="Helical" evidence="9">
    <location>
        <begin position="58"/>
        <end position="76"/>
    </location>
</feature>
<evidence type="ECO:0000313" key="13">
    <source>
        <dbReference type="Proteomes" id="UP000190951"/>
    </source>
</evidence>
<evidence type="ECO:0000256" key="5">
    <source>
        <dbReference type="ARBA" id="ARBA00022750"/>
    </source>
</evidence>
<evidence type="ECO:0000256" key="11">
    <source>
        <dbReference type="RuleBase" id="RU004181"/>
    </source>
</evidence>
<name>A0A1S8L0B7_9CLOT</name>
<dbReference type="GO" id="GO:0004190">
    <property type="term" value="F:aspartic-type endopeptidase activity"/>
    <property type="evidence" value="ECO:0007669"/>
    <property type="project" value="UniProtKB-UniRule"/>
</dbReference>
<evidence type="ECO:0000256" key="3">
    <source>
        <dbReference type="ARBA" id="ARBA00022670"/>
    </source>
</evidence>
<dbReference type="GO" id="GO:0006508">
    <property type="term" value="P:proteolysis"/>
    <property type="evidence" value="ECO:0007669"/>
    <property type="project" value="UniProtKB-KW"/>
</dbReference>
<keyword evidence="3 9" id="KW-0645">Protease</keyword>
<gene>
    <name evidence="9 12" type="primary">lspA</name>
    <name evidence="12" type="ORF">CROST_021300</name>
</gene>
<evidence type="ECO:0000313" key="12">
    <source>
        <dbReference type="EMBL" id="URZ11413.1"/>
    </source>
</evidence>
<dbReference type="Proteomes" id="UP000190951">
    <property type="component" value="Chromosome"/>
</dbReference>
<keyword evidence="12" id="KW-0449">Lipoprotein</keyword>
<dbReference type="InterPro" id="IPR001872">
    <property type="entry name" value="Peptidase_A8"/>
</dbReference>
<comment type="subcellular location">
    <subcellularLocation>
        <location evidence="9">Cell membrane</location>
        <topology evidence="9">Multi-pass membrane protein</topology>
    </subcellularLocation>
</comment>
<evidence type="ECO:0000256" key="1">
    <source>
        <dbReference type="ARBA" id="ARBA00006139"/>
    </source>
</evidence>
<evidence type="ECO:0000256" key="7">
    <source>
        <dbReference type="ARBA" id="ARBA00022989"/>
    </source>
</evidence>
<reference evidence="12 13" key="1">
    <citation type="submission" date="2022-04" db="EMBL/GenBank/DDBJ databases">
        <title>Genome sequence of C. roseum typestrain.</title>
        <authorList>
            <person name="Poehlein A."/>
            <person name="Schoch T."/>
            <person name="Duerre P."/>
            <person name="Daniel R."/>
        </authorList>
    </citation>
    <scope>NUCLEOTIDE SEQUENCE [LARGE SCALE GENOMIC DNA]</scope>
    <source>
        <strain evidence="12 13">DSM 7320</strain>
    </source>
</reference>
<proteinExistence type="inferred from homology"/>
<feature type="transmembrane region" description="Helical" evidence="9">
    <location>
        <begin position="120"/>
        <end position="145"/>
    </location>
</feature>
<dbReference type="PRINTS" id="PR00781">
    <property type="entry name" value="LIPOSIGPTASE"/>
</dbReference>
<accession>A0A1S8L0B7</accession>
<keyword evidence="6 9" id="KW-0378">Hydrolase</keyword>
<keyword evidence="13" id="KW-1185">Reference proteome</keyword>
<dbReference type="STRING" id="84029.CROST_36640"/>
<evidence type="ECO:0000256" key="9">
    <source>
        <dbReference type="HAMAP-Rule" id="MF_00161"/>
    </source>
</evidence>
<keyword evidence="5 9" id="KW-0064">Aspartyl protease</keyword>
<dbReference type="HAMAP" id="MF_00161">
    <property type="entry name" value="LspA"/>
    <property type="match status" value="1"/>
</dbReference>
<comment type="pathway">
    <text evidence="9">Protein modification; lipoprotein biosynthesis (signal peptide cleavage).</text>
</comment>
<keyword evidence="8 9" id="KW-0472">Membrane</keyword>
<keyword evidence="7 9" id="KW-1133">Transmembrane helix</keyword>
<comment type="caution">
    <text evidence="9">Lacks conserved residue(s) required for the propagation of feature annotation.</text>
</comment>
<dbReference type="KEGG" id="crw:CROST_021300"/>
<dbReference type="Pfam" id="PF01252">
    <property type="entry name" value="Peptidase_A8"/>
    <property type="match status" value="1"/>
</dbReference>
<sequence length="154" mass="17660">MEILIVVAGILIDRLSKFWTLTQLKKVQQIPIIKNFFDLTYVENRGAAWGTFSGKTTILSLVTFIVLIAIVVYIIKYRPKSKLVRISLSLIISGAVGNLYDRVVYKYVVDFISFHYKDVYYYPVFNVADICVVLGTIILAIFIILKDDKKNEKI</sequence>
<evidence type="ECO:0000256" key="10">
    <source>
        <dbReference type="RuleBase" id="RU000594"/>
    </source>
</evidence>
<dbReference type="RefSeq" id="WP_077832734.1">
    <property type="nucleotide sequence ID" value="NZ_CP096983.1"/>
</dbReference>
<evidence type="ECO:0000256" key="4">
    <source>
        <dbReference type="ARBA" id="ARBA00022692"/>
    </source>
</evidence>
<comment type="function">
    <text evidence="9 10">This protein specifically catalyzes the removal of signal peptides from prolipoproteins.</text>
</comment>
<dbReference type="PANTHER" id="PTHR33695:SF1">
    <property type="entry name" value="LIPOPROTEIN SIGNAL PEPTIDASE"/>
    <property type="match status" value="1"/>
</dbReference>
<evidence type="ECO:0000256" key="2">
    <source>
        <dbReference type="ARBA" id="ARBA00022475"/>
    </source>
</evidence>
<comment type="catalytic activity">
    <reaction evidence="9 10">
        <text>Release of signal peptides from bacterial membrane prolipoproteins. Hydrolyzes -Xaa-Yaa-Zaa-|-(S,diacylglyceryl)Cys-, in which Xaa is hydrophobic (preferably Leu), and Yaa (Ala or Ser) and Zaa (Gly or Ala) have small, neutral side chains.</text>
        <dbReference type="EC" id="3.4.23.36"/>
    </reaction>
</comment>
<dbReference type="AlphaFoldDB" id="A0A1S8L0B7"/>
<keyword evidence="4 9" id="KW-0812">Transmembrane</keyword>
<organism evidence="12 13">
    <name type="scientific">Clostridium felsineum</name>
    <dbReference type="NCBI Taxonomy" id="36839"/>
    <lineage>
        <taxon>Bacteria</taxon>
        <taxon>Bacillati</taxon>
        <taxon>Bacillota</taxon>
        <taxon>Clostridia</taxon>
        <taxon>Eubacteriales</taxon>
        <taxon>Clostridiaceae</taxon>
        <taxon>Clostridium</taxon>
    </lineage>
</organism>